<dbReference type="EMBL" id="VXCE01000001">
    <property type="protein sequence ID" value="KAA8481188.1"/>
    <property type="molecule type" value="Genomic_DNA"/>
</dbReference>
<comment type="caution">
    <text evidence="1">The sequence shown here is derived from an EMBL/GenBank/DDBJ whole genome shotgun (WGS) entry which is preliminary data.</text>
</comment>
<protein>
    <submittedName>
        <fullName evidence="1">Uncharacterized protein</fullName>
    </submittedName>
</protein>
<dbReference type="AlphaFoldDB" id="A0A5M9H7L8"/>
<dbReference type="Proteomes" id="UP000325411">
    <property type="component" value="Unassembled WGS sequence"/>
</dbReference>
<keyword evidence="6" id="KW-1185">Reference proteome</keyword>
<gene>
    <name evidence="3" type="ORF">BACERE00174_05181</name>
    <name evidence="1" type="ORF">FYW06_05100</name>
    <name evidence="2" type="ORF">P6U22_05520</name>
</gene>
<accession>A0A5M9H7L8</accession>
<dbReference type="InterPro" id="IPR029055">
    <property type="entry name" value="Ntn_hydrolases_N"/>
</dbReference>
<dbReference type="EMBL" id="JARPRV010000002">
    <property type="protein sequence ID" value="MDG0940660.1"/>
    <property type="molecule type" value="Genomic_DNA"/>
</dbReference>
<sequence>MTLIAGIVLPKGILMVSDTRQSDDKTDEIIHDYSRKITFVAPDCILGTSGSESSFYTAKILRNCLYNSHEAMTTRDRRNHILDFYSSVNDFSSKTNKIKNYPVGCAILADYDKENESFTLTSVKNFVNQNYSLTFNKARDVDLIGASESIQDTAKVKIQALLQSLTEEQLSHPNAYRYIAEKCQTIFQQAAKEYVGISDKLYVFYLTTLHNKPASDCFLLEEDGTLHDVDRQQDGEIISYTK</sequence>
<evidence type="ECO:0000313" key="6">
    <source>
        <dbReference type="Proteomes" id="UP001221338"/>
    </source>
</evidence>
<proteinExistence type="predicted"/>
<dbReference type="Gene3D" id="3.60.20.10">
    <property type="entry name" value="Glutamine Phosphoribosylpyrophosphate, subunit 1, domain 1"/>
    <property type="match status" value="1"/>
</dbReference>
<dbReference type="RefSeq" id="WP_000172501.1">
    <property type="nucleotide sequence ID" value="NZ_CP040880.1"/>
</dbReference>
<dbReference type="Proteomes" id="UP000194422">
    <property type="component" value="Unassembled WGS sequence"/>
</dbReference>
<evidence type="ECO:0000313" key="5">
    <source>
        <dbReference type="Proteomes" id="UP000325411"/>
    </source>
</evidence>
<evidence type="ECO:0000313" key="2">
    <source>
        <dbReference type="EMBL" id="MDG0940660.1"/>
    </source>
</evidence>
<dbReference type="EMBL" id="FWYW01000092">
    <property type="protein sequence ID" value="SME39326.1"/>
    <property type="molecule type" value="Genomic_DNA"/>
</dbReference>
<dbReference type="SUPFAM" id="SSF56235">
    <property type="entry name" value="N-terminal nucleophile aminohydrolases (Ntn hydrolases)"/>
    <property type="match status" value="1"/>
</dbReference>
<evidence type="ECO:0000313" key="3">
    <source>
        <dbReference type="EMBL" id="SME39326.1"/>
    </source>
</evidence>
<evidence type="ECO:0000313" key="4">
    <source>
        <dbReference type="Proteomes" id="UP000194422"/>
    </source>
</evidence>
<organism evidence="1 5">
    <name type="scientific">Bacillus paranthracis</name>
    <dbReference type="NCBI Taxonomy" id="2026186"/>
    <lineage>
        <taxon>Bacteria</taxon>
        <taxon>Bacillati</taxon>
        <taxon>Bacillota</taxon>
        <taxon>Bacilli</taxon>
        <taxon>Bacillales</taxon>
        <taxon>Bacillaceae</taxon>
        <taxon>Bacillus</taxon>
        <taxon>Bacillus cereus group</taxon>
    </lineage>
</organism>
<reference evidence="1 5" key="2">
    <citation type="submission" date="2019-09" db="EMBL/GenBank/DDBJ databases">
        <authorList>
            <person name="Geng P."/>
            <person name="Wan X."/>
            <person name="Zhou G."/>
            <person name="Yuan Z."/>
            <person name="Hu X."/>
        </authorList>
    </citation>
    <scope>NUCLEOTIDE SEQUENCE [LARGE SCALE GENOMIC DNA]</scope>
    <source>
        <strain evidence="1 5">EFR-4</strain>
    </source>
</reference>
<name>A0A5M9H7L8_9BACI</name>
<reference evidence="3 4" key="1">
    <citation type="submission" date="2017-04" db="EMBL/GenBank/DDBJ databases">
        <authorList>
            <person name="Criscuolo A."/>
        </authorList>
    </citation>
    <scope>NUCLEOTIDE SEQUENCE [LARGE SCALE GENOMIC DNA]</scope>
    <source>
        <strain evidence="3">16-00174</strain>
    </source>
</reference>
<reference evidence="2 6" key="3">
    <citation type="submission" date="2023-03" db="EMBL/GenBank/DDBJ databases">
        <title>Genetic diversity of Bacillus cereus sensu lato isolates from Slovenia.</title>
        <authorList>
            <person name="Abdelli M."/>
        </authorList>
    </citation>
    <scope>NUCLEOTIDE SEQUENCE [LARGE SCALE GENOMIC DNA]</scope>
    <source>
        <strain evidence="2 6">SIBC61B</strain>
    </source>
</reference>
<dbReference type="Proteomes" id="UP001221338">
    <property type="component" value="Unassembled WGS sequence"/>
</dbReference>
<evidence type="ECO:0000313" key="1">
    <source>
        <dbReference type="EMBL" id="KAA8481188.1"/>
    </source>
</evidence>